<gene>
    <name evidence="3" type="ORF">LZ519_03370</name>
</gene>
<evidence type="ECO:0000256" key="1">
    <source>
        <dbReference type="SAM" id="Coils"/>
    </source>
</evidence>
<feature type="transmembrane region" description="Helical" evidence="2">
    <location>
        <begin position="51"/>
        <end position="69"/>
    </location>
</feature>
<keyword evidence="1" id="KW-0175">Coiled coil</keyword>
<keyword evidence="4" id="KW-1185">Reference proteome</keyword>
<keyword evidence="2" id="KW-0812">Transmembrane</keyword>
<protein>
    <submittedName>
        <fullName evidence="3">AtpZ/AtpI family protein</fullName>
    </submittedName>
</protein>
<comment type="caution">
    <text evidence="3">The sequence shown here is derived from an EMBL/GenBank/DDBJ whole genome shotgun (WGS) entry which is preliminary data.</text>
</comment>
<evidence type="ECO:0000313" key="3">
    <source>
        <dbReference type="EMBL" id="MCL6678358.1"/>
    </source>
</evidence>
<sequence>MADDETGKVPDLPPDARLQSLDRRLDELHRAEAEQAKQEQSNRVRQFGQKVAAQMIGAPAGGLLFGWGLDTLFNTKPLLMIILMFVGFGLGIRNVYYWTKSTPSNDRRPE</sequence>
<accession>A0ABT0RDN3</accession>
<reference evidence="3" key="1">
    <citation type="submission" date="2022-05" db="EMBL/GenBank/DDBJ databases">
        <authorList>
            <person name="Jo J.-H."/>
            <person name="Im W.-T."/>
        </authorList>
    </citation>
    <scope>NUCLEOTIDE SEQUENCE</scope>
    <source>
        <strain evidence="3">RG327</strain>
    </source>
</reference>
<feature type="transmembrane region" description="Helical" evidence="2">
    <location>
        <begin position="81"/>
        <end position="99"/>
    </location>
</feature>
<dbReference type="Pfam" id="PF09527">
    <property type="entry name" value="ATPase_gene1"/>
    <property type="match status" value="1"/>
</dbReference>
<dbReference type="RefSeq" id="WP_249867317.1">
    <property type="nucleotide sequence ID" value="NZ_JAMGBC010000001.1"/>
</dbReference>
<feature type="coiled-coil region" evidence="1">
    <location>
        <begin position="18"/>
        <end position="50"/>
    </location>
</feature>
<evidence type="ECO:0000256" key="2">
    <source>
        <dbReference type="SAM" id="Phobius"/>
    </source>
</evidence>
<dbReference type="EMBL" id="JAMGBC010000001">
    <property type="protein sequence ID" value="MCL6678358.1"/>
    <property type="molecule type" value="Genomic_DNA"/>
</dbReference>
<dbReference type="Proteomes" id="UP001165343">
    <property type="component" value="Unassembled WGS sequence"/>
</dbReference>
<keyword evidence="2" id="KW-1133">Transmembrane helix</keyword>
<evidence type="ECO:0000313" key="4">
    <source>
        <dbReference type="Proteomes" id="UP001165343"/>
    </source>
</evidence>
<organism evidence="3 4">
    <name type="scientific">Sphingomonas anseongensis</name>
    <dbReference type="NCBI Taxonomy" id="2908207"/>
    <lineage>
        <taxon>Bacteria</taxon>
        <taxon>Pseudomonadati</taxon>
        <taxon>Pseudomonadota</taxon>
        <taxon>Alphaproteobacteria</taxon>
        <taxon>Sphingomonadales</taxon>
        <taxon>Sphingomonadaceae</taxon>
        <taxon>Sphingomonas</taxon>
    </lineage>
</organism>
<keyword evidence="2" id="KW-0472">Membrane</keyword>
<proteinExistence type="predicted"/>
<name>A0ABT0RDN3_9SPHN</name>
<dbReference type="InterPro" id="IPR032820">
    <property type="entry name" value="ATPase_put"/>
</dbReference>